<gene>
    <name evidence="1" type="ORF">HNY73_015578</name>
</gene>
<reference evidence="1" key="1">
    <citation type="journal article" date="2020" name="bioRxiv">
        <title>Chromosome-level reference genome of the European wasp spider Argiope bruennichi: a resource for studies on range expansion and evolutionary adaptation.</title>
        <authorList>
            <person name="Sheffer M.M."/>
            <person name="Hoppe A."/>
            <person name="Krehenwinkel H."/>
            <person name="Uhl G."/>
            <person name="Kuss A.W."/>
            <person name="Jensen L."/>
            <person name="Jensen C."/>
            <person name="Gillespie R.G."/>
            <person name="Hoff K.J."/>
            <person name="Prost S."/>
        </authorList>
    </citation>
    <scope>NUCLEOTIDE SEQUENCE</scope>
</reference>
<reference evidence="1" key="2">
    <citation type="submission" date="2020-06" db="EMBL/GenBank/DDBJ databases">
        <authorList>
            <person name="Sheffer M."/>
        </authorList>
    </citation>
    <scope>NUCLEOTIDE SEQUENCE</scope>
</reference>
<accession>A0A8T0ET23</accession>
<name>A0A8T0ET23_ARGBR</name>
<sequence>MDDSGARILNYDTHTYTSYSYGTSEALDIAITSSEIFPQCLWSVLDTIGSDHSQSLSNQDRECRLLENSSETLKRLNGTHLDSVDNSMLFSSFSGDIKVDWKNFKSAILTSAKVFIPRGNVKRHVPYFTHYASTLKPLLDRRKLLFKSLNYSNSDLGTEINKINAEIKITYAKQKRFRWKEMCSNLDLRTNNSRLWRIVKSINKEQEQYEESNSVIDTNGQVFPDDKVVANSLATYYQAICKLVFTCE</sequence>
<evidence type="ECO:0000313" key="2">
    <source>
        <dbReference type="Proteomes" id="UP000807504"/>
    </source>
</evidence>
<dbReference type="EMBL" id="JABXBU010002072">
    <property type="protein sequence ID" value="KAF8778897.1"/>
    <property type="molecule type" value="Genomic_DNA"/>
</dbReference>
<protein>
    <submittedName>
        <fullName evidence="1">Uncharacterized protein</fullName>
    </submittedName>
</protein>
<organism evidence="1 2">
    <name type="scientific">Argiope bruennichi</name>
    <name type="common">Wasp spider</name>
    <name type="synonym">Aranea bruennichi</name>
    <dbReference type="NCBI Taxonomy" id="94029"/>
    <lineage>
        <taxon>Eukaryota</taxon>
        <taxon>Metazoa</taxon>
        <taxon>Ecdysozoa</taxon>
        <taxon>Arthropoda</taxon>
        <taxon>Chelicerata</taxon>
        <taxon>Arachnida</taxon>
        <taxon>Araneae</taxon>
        <taxon>Araneomorphae</taxon>
        <taxon>Entelegynae</taxon>
        <taxon>Araneoidea</taxon>
        <taxon>Araneidae</taxon>
        <taxon>Argiope</taxon>
    </lineage>
</organism>
<keyword evidence="2" id="KW-1185">Reference proteome</keyword>
<comment type="caution">
    <text evidence="1">The sequence shown here is derived from an EMBL/GenBank/DDBJ whole genome shotgun (WGS) entry which is preliminary data.</text>
</comment>
<dbReference type="Proteomes" id="UP000807504">
    <property type="component" value="Unassembled WGS sequence"/>
</dbReference>
<evidence type="ECO:0000313" key="1">
    <source>
        <dbReference type="EMBL" id="KAF8778897.1"/>
    </source>
</evidence>
<proteinExistence type="predicted"/>
<dbReference type="AlphaFoldDB" id="A0A8T0ET23"/>